<evidence type="ECO:0000256" key="1">
    <source>
        <dbReference type="ARBA" id="ARBA00004141"/>
    </source>
</evidence>
<organism evidence="7 8">
    <name type="scientific">Labedella populi</name>
    <dbReference type="NCBI Taxonomy" id="2498850"/>
    <lineage>
        <taxon>Bacteria</taxon>
        <taxon>Bacillati</taxon>
        <taxon>Actinomycetota</taxon>
        <taxon>Actinomycetes</taxon>
        <taxon>Micrococcales</taxon>
        <taxon>Microbacteriaceae</taxon>
        <taxon>Labedella</taxon>
    </lineage>
</organism>
<dbReference type="GO" id="GO:0016020">
    <property type="term" value="C:membrane"/>
    <property type="evidence" value="ECO:0007669"/>
    <property type="project" value="UniProtKB-SubCell"/>
</dbReference>
<evidence type="ECO:0000256" key="5">
    <source>
        <dbReference type="SAM" id="Phobius"/>
    </source>
</evidence>
<keyword evidence="4 5" id="KW-0472">Membrane</keyword>
<sequence>MRTRITSTVSLRRAGTSLPAILQIILAAVAAYVFAREVLGHDVPLLAVTVSLSSLGFVRDARPARVLETAIGMTLGIAVAEVIVLTFGQGVLQLAVVLAVTLVVARALSPAGAFAIAAAIQSILVVLLPAPDGGPFIRVVDGVVGGAVALLATAVIPRDPRRTAVREARAVFDEFLAVTASLVTAARFGDRTEADRALARARGTQPLLDAWTTSLESARAIVRVSPLVRRHRGELERQAAMLEGMDLATRNLRVIARRIDYLSRDGSRRPGIADVLARVVTAVTLLSASLDDIEQLPIARRALEELARHVRPEEVVGARESVSEQSVVIAVRPLIVDLLVATGLPLREAQELLPPT</sequence>
<protein>
    <submittedName>
        <fullName evidence="7">FUSC family protein</fullName>
    </submittedName>
</protein>
<gene>
    <name evidence="7" type="ORF">ELQ92_06890</name>
</gene>
<proteinExistence type="predicted"/>
<feature type="domain" description="Integral membrane bound transporter" evidence="6">
    <location>
        <begin position="33"/>
        <end position="152"/>
    </location>
</feature>
<evidence type="ECO:0000256" key="4">
    <source>
        <dbReference type="ARBA" id="ARBA00023136"/>
    </source>
</evidence>
<evidence type="ECO:0000313" key="8">
    <source>
        <dbReference type="Proteomes" id="UP000288603"/>
    </source>
</evidence>
<comment type="subcellular location">
    <subcellularLocation>
        <location evidence="1">Membrane</location>
        <topology evidence="1">Multi-pass membrane protein</topology>
    </subcellularLocation>
</comment>
<accession>A0A3S4APP1</accession>
<feature type="transmembrane region" description="Helical" evidence="5">
    <location>
        <begin position="82"/>
        <end position="104"/>
    </location>
</feature>
<reference evidence="7 8" key="1">
    <citation type="submission" date="2018-12" db="EMBL/GenBank/DDBJ databases">
        <authorList>
            <person name="Li F."/>
        </authorList>
    </citation>
    <scope>NUCLEOTIDE SEQUENCE [LARGE SCALE GENOMIC DNA]</scope>
    <source>
        <strain evidence="7 8">8H24J-4-2</strain>
    </source>
</reference>
<evidence type="ECO:0000313" key="7">
    <source>
        <dbReference type="EMBL" id="RWZ64761.1"/>
    </source>
</evidence>
<dbReference type="Proteomes" id="UP000288603">
    <property type="component" value="Unassembled WGS sequence"/>
</dbReference>
<name>A0A3S4APP1_9MICO</name>
<evidence type="ECO:0000259" key="6">
    <source>
        <dbReference type="Pfam" id="PF13515"/>
    </source>
</evidence>
<dbReference type="Pfam" id="PF13515">
    <property type="entry name" value="FUSC_2"/>
    <property type="match status" value="1"/>
</dbReference>
<keyword evidence="2 5" id="KW-0812">Transmembrane</keyword>
<feature type="transmembrane region" description="Helical" evidence="5">
    <location>
        <begin position="136"/>
        <end position="156"/>
    </location>
</feature>
<evidence type="ECO:0000256" key="2">
    <source>
        <dbReference type="ARBA" id="ARBA00022692"/>
    </source>
</evidence>
<dbReference type="OrthoDB" id="5198202at2"/>
<dbReference type="AlphaFoldDB" id="A0A3S4APP1"/>
<evidence type="ECO:0000256" key="3">
    <source>
        <dbReference type="ARBA" id="ARBA00022989"/>
    </source>
</evidence>
<keyword evidence="8" id="KW-1185">Reference proteome</keyword>
<dbReference type="EMBL" id="RZNC01000002">
    <property type="protein sequence ID" value="RWZ64761.1"/>
    <property type="molecule type" value="Genomic_DNA"/>
</dbReference>
<comment type="caution">
    <text evidence="7">The sequence shown here is derived from an EMBL/GenBank/DDBJ whole genome shotgun (WGS) entry which is preliminary data.</text>
</comment>
<feature type="transmembrane region" description="Helical" evidence="5">
    <location>
        <begin position="111"/>
        <end position="130"/>
    </location>
</feature>
<dbReference type="InterPro" id="IPR049453">
    <property type="entry name" value="Memb_transporter_dom"/>
</dbReference>
<keyword evidence="3 5" id="KW-1133">Transmembrane helix</keyword>